<sequence>MLVKELTVDSHWTTQHSFDQASKVSLAFINPTDLPYDLGKETIGCSTLAAVLVRPVKGVAKLSNCDFTKFFKSSHSLSSIG</sequence>
<organism evidence="1 2">
    <name type="scientific">Stieleria neptunia</name>
    <dbReference type="NCBI Taxonomy" id="2527979"/>
    <lineage>
        <taxon>Bacteria</taxon>
        <taxon>Pseudomonadati</taxon>
        <taxon>Planctomycetota</taxon>
        <taxon>Planctomycetia</taxon>
        <taxon>Pirellulales</taxon>
        <taxon>Pirellulaceae</taxon>
        <taxon>Stieleria</taxon>
    </lineage>
</organism>
<evidence type="ECO:0000313" key="2">
    <source>
        <dbReference type="Proteomes" id="UP000319004"/>
    </source>
</evidence>
<dbReference type="EMBL" id="CP037423">
    <property type="protein sequence ID" value="QDV41077.1"/>
    <property type="molecule type" value="Genomic_DNA"/>
</dbReference>
<name>A0A518HJP7_9BACT</name>
<reference evidence="1 2" key="1">
    <citation type="submission" date="2019-03" db="EMBL/GenBank/DDBJ databases">
        <title>Deep-cultivation of Planctomycetes and their phenomic and genomic characterization uncovers novel biology.</title>
        <authorList>
            <person name="Wiegand S."/>
            <person name="Jogler M."/>
            <person name="Boedeker C."/>
            <person name="Pinto D."/>
            <person name="Vollmers J."/>
            <person name="Rivas-Marin E."/>
            <person name="Kohn T."/>
            <person name="Peeters S.H."/>
            <person name="Heuer A."/>
            <person name="Rast P."/>
            <person name="Oberbeckmann S."/>
            <person name="Bunk B."/>
            <person name="Jeske O."/>
            <person name="Meyerdierks A."/>
            <person name="Storesund J.E."/>
            <person name="Kallscheuer N."/>
            <person name="Luecker S."/>
            <person name="Lage O.M."/>
            <person name="Pohl T."/>
            <person name="Merkel B.J."/>
            <person name="Hornburger P."/>
            <person name="Mueller R.-W."/>
            <person name="Bruemmer F."/>
            <person name="Labrenz M."/>
            <person name="Spormann A.M."/>
            <person name="Op den Camp H."/>
            <person name="Overmann J."/>
            <person name="Amann R."/>
            <person name="Jetten M.S.M."/>
            <person name="Mascher T."/>
            <person name="Medema M.H."/>
            <person name="Devos D.P."/>
            <person name="Kaster A.-K."/>
            <person name="Ovreas L."/>
            <person name="Rohde M."/>
            <person name="Galperin M.Y."/>
            <person name="Jogler C."/>
        </authorList>
    </citation>
    <scope>NUCLEOTIDE SEQUENCE [LARGE SCALE GENOMIC DNA]</scope>
    <source>
        <strain evidence="1 2">Enr13</strain>
    </source>
</reference>
<proteinExistence type="predicted"/>
<dbReference type="AlphaFoldDB" id="A0A518HJP7"/>
<evidence type="ECO:0000313" key="1">
    <source>
        <dbReference type="EMBL" id="QDV41077.1"/>
    </source>
</evidence>
<dbReference type="KEGG" id="snep:Enr13x_09150"/>
<protein>
    <submittedName>
        <fullName evidence="1">Uncharacterized protein</fullName>
    </submittedName>
</protein>
<keyword evidence="2" id="KW-1185">Reference proteome</keyword>
<dbReference type="Proteomes" id="UP000319004">
    <property type="component" value="Chromosome"/>
</dbReference>
<accession>A0A518HJP7</accession>
<gene>
    <name evidence="1" type="ORF">Enr13x_09150</name>
</gene>